<evidence type="ECO:0000313" key="4">
    <source>
        <dbReference type="EMBL" id="KAB2817142.1"/>
    </source>
</evidence>
<keyword evidence="5" id="KW-1185">Reference proteome</keyword>
<dbReference type="Pfam" id="PF00106">
    <property type="entry name" value="adh_short"/>
    <property type="match status" value="1"/>
</dbReference>
<evidence type="ECO:0000256" key="2">
    <source>
        <dbReference type="ARBA" id="ARBA00023002"/>
    </source>
</evidence>
<gene>
    <name evidence="4" type="ORF">F8C82_01730</name>
</gene>
<dbReference type="GO" id="GO:0016491">
    <property type="term" value="F:oxidoreductase activity"/>
    <property type="evidence" value="ECO:0007669"/>
    <property type="project" value="UniProtKB-KW"/>
</dbReference>
<organism evidence="4 5">
    <name type="scientific">Phaeocystidibacter marisrubri</name>
    <dbReference type="NCBI Taxonomy" id="1577780"/>
    <lineage>
        <taxon>Bacteria</taxon>
        <taxon>Pseudomonadati</taxon>
        <taxon>Bacteroidota</taxon>
        <taxon>Flavobacteriia</taxon>
        <taxon>Flavobacteriales</taxon>
        <taxon>Phaeocystidibacteraceae</taxon>
        <taxon>Phaeocystidibacter</taxon>
    </lineage>
</organism>
<dbReference type="Gene3D" id="3.40.50.720">
    <property type="entry name" value="NAD(P)-binding Rossmann-like Domain"/>
    <property type="match status" value="1"/>
</dbReference>
<dbReference type="InterPro" id="IPR002347">
    <property type="entry name" value="SDR_fam"/>
</dbReference>
<proteinExistence type="inferred from homology"/>
<dbReference type="AlphaFoldDB" id="A0A6L3ZGI3"/>
<sequence>MTHSILYPPIVMYIWHMQNSTRVYWITGASSGIGEATALQLACVGHKVILSARRADELKRVMGLCPNPNNIAVVPLNLSEHEKASEWAKAAISAFGHIDVVISNGGIGQFGAVEDNSWEVEKTIIDINLLGTMALVRSVLPHMLERKSGKIVGIASIAGKFGQRNLAAYSASKAGVILWMESLREEVFNRGISVQVISPGFIQTNVTLNSLNASGQKLGVNSKAQENGMPAEEFARKLMKVIRGDKFHHYIGRRELLAIPIHTFARGLLYKLLRRSYR</sequence>
<dbReference type="EMBL" id="WBVQ01000001">
    <property type="protein sequence ID" value="KAB2817142.1"/>
    <property type="molecule type" value="Genomic_DNA"/>
</dbReference>
<dbReference type="PRINTS" id="PR00080">
    <property type="entry name" value="SDRFAMILY"/>
</dbReference>
<dbReference type="SUPFAM" id="SSF51735">
    <property type="entry name" value="NAD(P)-binding Rossmann-fold domains"/>
    <property type="match status" value="1"/>
</dbReference>
<comment type="caution">
    <text evidence="4">The sequence shown here is derived from an EMBL/GenBank/DDBJ whole genome shotgun (WGS) entry which is preliminary data.</text>
</comment>
<evidence type="ECO:0000256" key="1">
    <source>
        <dbReference type="ARBA" id="ARBA00006484"/>
    </source>
</evidence>
<comment type="similarity">
    <text evidence="1 3">Belongs to the short-chain dehydrogenases/reductases (SDR) family.</text>
</comment>
<evidence type="ECO:0000256" key="3">
    <source>
        <dbReference type="RuleBase" id="RU000363"/>
    </source>
</evidence>
<accession>A0A6L3ZGI3</accession>
<dbReference type="InterPro" id="IPR036291">
    <property type="entry name" value="NAD(P)-bd_dom_sf"/>
</dbReference>
<reference evidence="4 5" key="1">
    <citation type="submission" date="2019-10" db="EMBL/GenBank/DDBJ databases">
        <title>Genome sequence of Phaeocystidibacter marisrubri JCM30614 (type strain).</title>
        <authorList>
            <person name="Bowman J.P."/>
        </authorList>
    </citation>
    <scope>NUCLEOTIDE SEQUENCE [LARGE SCALE GENOMIC DNA]</scope>
    <source>
        <strain evidence="4 5">JCM 30614</strain>
    </source>
</reference>
<name>A0A6L3ZGI3_9FLAO</name>
<dbReference type="PROSITE" id="PS00061">
    <property type="entry name" value="ADH_SHORT"/>
    <property type="match status" value="1"/>
</dbReference>
<dbReference type="InterPro" id="IPR020904">
    <property type="entry name" value="Sc_DH/Rdtase_CS"/>
</dbReference>
<evidence type="ECO:0000313" key="5">
    <source>
        <dbReference type="Proteomes" id="UP000484164"/>
    </source>
</evidence>
<protein>
    <submittedName>
        <fullName evidence="4">SDR family NAD(P)-dependent oxidoreductase</fullName>
    </submittedName>
</protein>
<dbReference type="PRINTS" id="PR00081">
    <property type="entry name" value="GDHRDH"/>
</dbReference>
<dbReference type="GO" id="GO:0016020">
    <property type="term" value="C:membrane"/>
    <property type="evidence" value="ECO:0007669"/>
    <property type="project" value="TreeGrafter"/>
</dbReference>
<dbReference type="PANTHER" id="PTHR44196:SF1">
    <property type="entry name" value="DEHYDROGENASE_REDUCTASE SDR FAMILY MEMBER 7B"/>
    <property type="match status" value="1"/>
</dbReference>
<dbReference type="PANTHER" id="PTHR44196">
    <property type="entry name" value="DEHYDROGENASE/REDUCTASE SDR FAMILY MEMBER 7B"/>
    <property type="match status" value="1"/>
</dbReference>
<keyword evidence="2" id="KW-0560">Oxidoreductase</keyword>
<dbReference type="Proteomes" id="UP000484164">
    <property type="component" value="Unassembled WGS sequence"/>
</dbReference>